<dbReference type="Gene3D" id="1.10.357.10">
    <property type="entry name" value="Tetracycline Repressor, domain 2"/>
    <property type="match status" value="1"/>
</dbReference>
<comment type="caution">
    <text evidence="6">The sequence shown here is derived from an EMBL/GenBank/DDBJ whole genome shotgun (WGS) entry which is preliminary data.</text>
</comment>
<dbReference type="PANTHER" id="PTHR47506:SF10">
    <property type="entry name" value="TRANSCRIPTIONAL REGULATORY PROTEIN"/>
    <property type="match status" value="1"/>
</dbReference>
<keyword evidence="3" id="KW-0804">Transcription</keyword>
<dbReference type="GO" id="GO:0003677">
    <property type="term" value="F:DNA binding"/>
    <property type="evidence" value="ECO:0007669"/>
    <property type="project" value="UniProtKB-UniRule"/>
</dbReference>
<organism evidence="6 7">
    <name type="scientific">Dulcicalothrix desertica PCC 7102</name>
    <dbReference type="NCBI Taxonomy" id="232991"/>
    <lineage>
        <taxon>Bacteria</taxon>
        <taxon>Bacillati</taxon>
        <taxon>Cyanobacteriota</taxon>
        <taxon>Cyanophyceae</taxon>
        <taxon>Nostocales</taxon>
        <taxon>Calotrichaceae</taxon>
        <taxon>Dulcicalothrix</taxon>
    </lineage>
</organism>
<protein>
    <submittedName>
        <fullName evidence="6">TetR family transcriptional regulator</fullName>
    </submittedName>
</protein>
<dbReference type="AlphaFoldDB" id="A0A3S1AKF9"/>
<dbReference type="EMBL" id="RSCL01000015">
    <property type="protein sequence ID" value="RUT02821.1"/>
    <property type="molecule type" value="Genomic_DNA"/>
</dbReference>
<evidence type="ECO:0000256" key="1">
    <source>
        <dbReference type="ARBA" id="ARBA00023015"/>
    </source>
</evidence>
<dbReference type="InterPro" id="IPR001647">
    <property type="entry name" value="HTH_TetR"/>
</dbReference>
<dbReference type="InterPro" id="IPR009057">
    <property type="entry name" value="Homeodomain-like_sf"/>
</dbReference>
<keyword evidence="7" id="KW-1185">Reference proteome</keyword>
<evidence type="ECO:0000313" key="6">
    <source>
        <dbReference type="EMBL" id="RUT02821.1"/>
    </source>
</evidence>
<evidence type="ECO:0000256" key="2">
    <source>
        <dbReference type="ARBA" id="ARBA00023125"/>
    </source>
</evidence>
<sequence>MGRPKEFDREEVLQKALYTFWEKGYDATTLPDLLESMGINRSSFYNSFGDKQTLFREVMSLYYQQIGIKRLAILHKAKSIKQGLWDYFNHNIDVAVAEYNPGGCLLTNTATNLKTIDEQVTKHIVQGVDRLEQALFNLLEKGQQSGEIAPNKDIKAIARLMISVSYGLNIAARIHSDREMLLDMVKAALSTLD</sequence>
<accession>A0A3S1AKF9</accession>
<dbReference type="PANTHER" id="PTHR47506">
    <property type="entry name" value="TRANSCRIPTIONAL REGULATORY PROTEIN"/>
    <property type="match status" value="1"/>
</dbReference>
<dbReference type="InterPro" id="IPR036271">
    <property type="entry name" value="Tet_transcr_reg_TetR-rel_C_sf"/>
</dbReference>
<evidence type="ECO:0000256" key="3">
    <source>
        <dbReference type="ARBA" id="ARBA00023163"/>
    </source>
</evidence>
<dbReference type="RefSeq" id="WP_127084001.1">
    <property type="nucleotide sequence ID" value="NZ_RSCL01000015.1"/>
</dbReference>
<dbReference type="InterPro" id="IPR011075">
    <property type="entry name" value="TetR_C"/>
</dbReference>
<dbReference type="Proteomes" id="UP000271624">
    <property type="component" value="Unassembled WGS sequence"/>
</dbReference>
<keyword evidence="1" id="KW-0805">Transcription regulation</keyword>
<gene>
    <name evidence="6" type="ORF">DSM106972_057410</name>
</gene>
<evidence type="ECO:0000259" key="5">
    <source>
        <dbReference type="PROSITE" id="PS50977"/>
    </source>
</evidence>
<keyword evidence="2 4" id="KW-0238">DNA-binding</keyword>
<evidence type="ECO:0000256" key="4">
    <source>
        <dbReference type="PROSITE-ProRule" id="PRU00335"/>
    </source>
</evidence>
<proteinExistence type="predicted"/>
<dbReference type="OrthoDB" id="116240at2"/>
<reference evidence="6" key="2">
    <citation type="journal article" date="2019" name="Genome Biol. Evol.">
        <title>Day and night: Metabolic profiles and evolutionary relationships of six axenic non-marine cyanobacteria.</title>
        <authorList>
            <person name="Will S.E."/>
            <person name="Henke P."/>
            <person name="Boedeker C."/>
            <person name="Huang S."/>
            <person name="Brinkmann H."/>
            <person name="Rohde M."/>
            <person name="Jarek M."/>
            <person name="Friedl T."/>
            <person name="Seufert S."/>
            <person name="Schumacher M."/>
            <person name="Overmann J."/>
            <person name="Neumann-Schaal M."/>
            <person name="Petersen J."/>
        </authorList>
    </citation>
    <scope>NUCLEOTIDE SEQUENCE [LARGE SCALE GENOMIC DNA]</scope>
    <source>
        <strain evidence="6">PCC 7102</strain>
    </source>
</reference>
<evidence type="ECO:0000313" key="7">
    <source>
        <dbReference type="Proteomes" id="UP000271624"/>
    </source>
</evidence>
<feature type="DNA-binding region" description="H-T-H motif" evidence="4">
    <location>
        <begin position="29"/>
        <end position="48"/>
    </location>
</feature>
<dbReference type="PROSITE" id="PS50977">
    <property type="entry name" value="HTH_TETR_2"/>
    <property type="match status" value="1"/>
</dbReference>
<dbReference type="Pfam" id="PF00440">
    <property type="entry name" value="TetR_N"/>
    <property type="match status" value="1"/>
</dbReference>
<dbReference type="Gene3D" id="1.10.10.60">
    <property type="entry name" value="Homeodomain-like"/>
    <property type="match status" value="1"/>
</dbReference>
<feature type="domain" description="HTH tetR-type" evidence="5">
    <location>
        <begin position="6"/>
        <end position="66"/>
    </location>
</feature>
<dbReference type="Pfam" id="PF16925">
    <property type="entry name" value="TetR_C_13"/>
    <property type="match status" value="1"/>
</dbReference>
<dbReference type="SUPFAM" id="SSF46689">
    <property type="entry name" value="Homeodomain-like"/>
    <property type="match status" value="1"/>
</dbReference>
<dbReference type="SUPFAM" id="SSF48498">
    <property type="entry name" value="Tetracyclin repressor-like, C-terminal domain"/>
    <property type="match status" value="1"/>
</dbReference>
<name>A0A3S1AKF9_9CYAN</name>
<reference evidence="6" key="1">
    <citation type="submission" date="2018-12" db="EMBL/GenBank/DDBJ databases">
        <authorList>
            <person name="Will S."/>
            <person name="Neumann-Schaal M."/>
            <person name="Henke P."/>
        </authorList>
    </citation>
    <scope>NUCLEOTIDE SEQUENCE</scope>
    <source>
        <strain evidence="6">PCC 7102</strain>
    </source>
</reference>